<dbReference type="InterPro" id="IPR033453">
    <property type="entry name" value="Glyco_hydro_30_TIM-barrel"/>
</dbReference>
<evidence type="ECO:0000256" key="2">
    <source>
        <dbReference type="ARBA" id="ARBA00022729"/>
    </source>
</evidence>
<evidence type="ECO:0000313" key="7">
    <source>
        <dbReference type="Proteomes" id="UP000246635"/>
    </source>
</evidence>
<dbReference type="InterPro" id="IPR017853">
    <property type="entry name" value="GH"/>
</dbReference>
<reference evidence="6 7" key="1">
    <citation type="submission" date="2018-05" db="EMBL/GenBank/DDBJ databases">
        <title>Genomic Encyclopedia of Type Strains, Phase III (KMG-III): the genomes of soil and plant-associated and newly described type strains.</title>
        <authorList>
            <person name="Whitman W."/>
        </authorList>
    </citation>
    <scope>NUCLEOTIDE SEQUENCE [LARGE SCALE GENOMIC DNA]</scope>
    <source>
        <strain evidence="6 7">CECT 5696</strain>
    </source>
</reference>
<keyword evidence="7" id="KW-1185">Reference proteome</keyword>
<dbReference type="InterPro" id="IPR001139">
    <property type="entry name" value="Glyco_hydro_30"/>
</dbReference>
<dbReference type="SUPFAM" id="SSF51445">
    <property type="entry name" value="(Trans)glycosidases"/>
    <property type="match status" value="1"/>
</dbReference>
<comment type="similarity">
    <text evidence="1 4">Belongs to the glycosyl hydrolase 30 family.</text>
</comment>
<dbReference type="GO" id="GO:0004348">
    <property type="term" value="F:glucosylceramidase activity"/>
    <property type="evidence" value="ECO:0007669"/>
    <property type="project" value="InterPro"/>
</dbReference>
<accession>A0A2V2YHF6</accession>
<dbReference type="EMBL" id="QGTQ01000040">
    <property type="protein sequence ID" value="PWV90622.1"/>
    <property type="molecule type" value="Genomic_DNA"/>
</dbReference>
<evidence type="ECO:0000259" key="5">
    <source>
        <dbReference type="Pfam" id="PF02055"/>
    </source>
</evidence>
<sequence>MRHSRISKPIAFVLMLSLMLSGYAGLYVPKAAAATEPVEAWVTEGNKSKLLSAESGLAFGADGAAVNPTIDVDEHTTYQSIDGFGGALTDSSAWLIQNKLDAASRDELMNKLFGRSGGIGISYIRLPMGSTDFALSNYTYDDVAADTTDENLNQFSIHTIRLTLFQRSNRRLQSIPI</sequence>
<gene>
    <name evidence="6" type="ORF">DFQ01_1404</name>
</gene>
<comment type="caution">
    <text evidence="6">The sequence shown here is derived from an EMBL/GenBank/DDBJ whole genome shotgun (WGS) entry which is preliminary data.</text>
</comment>
<feature type="domain" description="Glycosyl hydrolase family 30 TIM-barrel" evidence="5">
    <location>
        <begin position="81"/>
        <end position="157"/>
    </location>
</feature>
<evidence type="ECO:0000256" key="4">
    <source>
        <dbReference type="RuleBase" id="RU361188"/>
    </source>
</evidence>
<evidence type="ECO:0000256" key="3">
    <source>
        <dbReference type="ARBA" id="ARBA00022801"/>
    </source>
</evidence>
<organism evidence="6 7">
    <name type="scientific">Paenibacillus cellulosilyticus</name>
    <dbReference type="NCBI Taxonomy" id="375489"/>
    <lineage>
        <taxon>Bacteria</taxon>
        <taxon>Bacillati</taxon>
        <taxon>Bacillota</taxon>
        <taxon>Bacilli</taxon>
        <taxon>Bacillales</taxon>
        <taxon>Paenibacillaceae</taxon>
        <taxon>Paenibacillus</taxon>
    </lineage>
</organism>
<dbReference type="GO" id="GO:0006665">
    <property type="term" value="P:sphingolipid metabolic process"/>
    <property type="evidence" value="ECO:0007669"/>
    <property type="project" value="InterPro"/>
</dbReference>
<proteinExistence type="inferred from homology"/>
<keyword evidence="3 4" id="KW-0378">Hydrolase</keyword>
<dbReference type="Proteomes" id="UP000246635">
    <property type="component" value="Unassembled WGS sequence"/>
</dbReference>
<keyword evidence="4" id="KW-0326">Glycosidase</keyword>
<evidence type="ECO:0000313" key="6">
    <source>
        <dbReference type="EMBL" id="PWV90622.1"/>
    </source>
</evidence>
<dbReference type="PANTHER" id="PTHR11069">
    <property type="entry name" value="GLUCOSYLCERAMIDASE"/>
    <property type="match status" value="1"/>
</dbReference>
<protein>
    <submittedName>
        <fullName evidence="6">O-glycosyl hydrolase family 30</fullName>
    </submittedName>
</protein>
<keyword evidence="2" id="KW-0732">Signal</keyword>
<dbReference type="GO" id="GO:0016020">
    <property type="term" value="C:membrane"/>
    <property type="evidence" value="ECO:0007669"/>
    <property type="project" value="GOC"/>
</dbReference>
<dbReference type="Pfam" id="PF02055">
    <property type="entry name" value="Glyco_hydro_30"/>
    <property type="match status" value="1"/>
</dbReference>
<dbReference type="AlphaFoldDB" id="A0A2V2YHF6"/>
<dbReference type="Gene3D" id="3.20.20.80">
    <property type="entry name" value="Glycosidases"/>
    <property type="match status" value="1"/>
</dbReference>
<dbReference type="InterPro" id="IPR013780">
    <property type="entry name" value="Glyco_hydro_b"/>
</dbReference>
<name>A0A2V2YHF6_9BACL</name>
<dbReference type="Gene3D" id="2.60.40.1180">
    <property type="entry name" value="Golgi alpha-mannosidase II"/>
    <property type="match status" value="1"/>
</dbReference>
<evidence type="ECO:0000256" key="1">
    <source>
        <dbReference type="ARBA" id="ARBA00005382"/>
    </source>
</evidence>